<evidence type="ECO:0000256" key="5">
    <source>
        <dbReference type="ARBA" id="ARBA00022967"/>
    </source>
</evidence>
<dbReference type="GO" id="GO:0005802">
    <property type="term" value="C:trans-Golgi network"/>
    <property type="evidence" value="ECO:0007669"/>
    <property type="project" value="TreeGrafter"/>
</dbReference>
<evidence type="ECO:0000313" key="10">
    <source>
        <dbReference type="Proteomes" id="UP000663823"/>
    </source>
</evidence>
<evidence type="ECO:0000256" key="8">
    <source>
        <dbReference type="SAM" id="Phobius"/>
    </source>
</evidence>
<reference evidence="9" key="1">
    <citation type="submission" date="2021-02" db="EMBL/GenBank/DDBJ databases">
        <authorList>
            <person name="Nowell W R."/>
        </authorList>
    </citation>
    <scope>NUCLEOTIDE SEQUENCE</scope>
</reference>
<dbReference type="GO" id="GO:0007030">
    <property type="term" value="P:Golgi organization"/>
    <property type="evidence" value="ECO:0007669"/>
    <property type="project" value="TreeGrafter"/>
</dbReference>
<proteinExistence type="predicted"/>
<keyword evidence="5" id="KW-1278">Translocase</keyword>
<dbReference type="Proteomes" id="UP000663823">
    <property type="component" value="Unassembled WGS sequence"/>
</dbReference>
<evidence type="ECO:0000256" key="4">
    <source>
        <dbReference type="ARBA" id="ARBA00022840"/>
    </source>
</evidence>
<evidence type="ECO:0000256" key="3">
    <source>
        <dbReference type="ARBA" id="ARBA00022741"/>
    </source>
</evidence>
<comment type="caution">
    <text evidence="9">The sequence shown here is derived from an EMBL/GenBank/DDBJ whole genome shotgun (WGS) entry which is preliminary data.</text>
</comment>
<dbReference type="PANTHER" id="PTHR24092">
    <property type="entry name" value="PROBABLE PHOSPHOLIPID-TRANSPORTING ATPASE"/>
    <property type="match status" value="1"/>
</dbReference>
<dbReference type="InterPro" id="IPR018303">
    <property type="entry name" value="ATPase_P-typ_P_site"/>
</dbReference>
<name>A0A819SM36_9BILA</name>
<dbReference type="PROSITE" id="PS00154">
    <property type="entry name" value="ATPASE_E1_E2"/>
    <property type="match status" value="1"/>
</dbReference>
<evidence type="ECO:0008006" key="11">
    <source>
        <dbReference type="Google" id="ProtNLM"/>
    </source>
</evidence>
<feature type="transmembrane region" description="Helical" evidence="8">
    <location>
        <begin position="41"/>
        <end position="65"/>
    </location>
</feature>
<evidence type="ECO:0000256" key="2">
    <source>
        <dbReference type="ARBA" id="ARBA00022692"/>
    </source>
</evidence>
<dbReference type="FunFam" id="3.40.50.1000:FF:000001">
    <property type="entry name" value="Phospholipid-transporting ATPase IC"/>
    <property type="match status" value="1"/>
</dbReference>
<dbReference type="PANTHER" id="PTHR24092:SF190">
    <property type="entry name" value="PHOSPHOLIPID-TRANSPORTING ATPASE"/>
    <property type="match status" value="1"/>
</dbReference>
<evidence type="ECO:0000256" key="1">
    <source>
        <dbReference type="ARBA" id="ARBA00004141"/>
    </source>
</evidence>
<sequence length="138" mass="15802">MCAIMTLCCGLWESFVGYNFRMYLPWESYISNDSQIGAVEHGLLVFLSYIIILSTVVPISLYINVEIIRLIQSKWIDWDLKMYYEPYNIPAEARTTTLNEELGQIEYVFSDKTGTLTQSLTTFLTDLPVTSGTNNTCK</sequence>
<gene>
    <name evidence="9" type="ORF">OTI717_LOCUS31798</name>
</gene>
<keyword evidence="6 8" id="KW-1133">Transmembrane helix</keyword>
<evidence type="ECO:0000256" key="6">
    <source>
        <dbReference type="ARBA" id="ARBA00022989"/>
    </source>
</evidence>
<evidence type="ECO:0000313" key="9">
    <source>
        <dbReference type="EMBL" id="CAF4054098.1"/>
    </source>
</evidence>
<keyword evidence="3" id="KW-0547">Nucleotide-binding</keyword>
<dbReference type="GO" id="GO:0140326">
    <property type="term" value="F:ATPase-coupled intramembrane lipid transporter activity"/>
    <property type="evidence" value="ECO:0007669"/>
    <property type="project" value="TreeGrafter"/>
</dbReference>
<evidence type="ECO:0000256" key="7">
    <source>
        <dbReference type="ARBA" id="ARBA00023136"/>
    </source>
</evidence>
<dbReference type="GO" id="GO:0005524">
    <property type="term" value="F:ATP binding"/>
    <property type="evidence" value="ECO:0007669"/>
    <property type="project" value="UniProtKB-KW"/>
</dbReference>
<organism evidence="9 10">
    <name type="scientific">Rotaria sordida</name>
    <dbReference type="NCBI Taxonomy" id="392033"/>
    <lineage>
        <taxon>Eukaryota</taxon>
        <taxon>Metazoa</taxon>
        <taxon>Spiralia</taxon>
        <taxon>Gnathifera</taxon>
        <taxon>Rotifera</taxon>
        <taxon>Eurotatoria</taxon>
        <taxon>Bdelloidea</taxon>
        <taxon>Philodinida</taxon>
        <taxon>Philodinidae</taxon>
        <taxon>Rotaria</taxon>
    </lineage>
</organism>
<keyword evidence="7 8" id="KW-0472">Membrane</keyword>
<accession>A0A819SM36</accession>
<dbReference type="GO" id="GO:0045332">
    <property type="term" value="P:phospholipid translocation"/>
    <property type="evidence" value="ECO:0007669"/>
    <property type="project" value="TreeGrafter"/>
</dbReference>
<protein>
    <recommendedName>
        <fullName evidence="11">P-type phospholipid transporter</fullName>
    </recommendedName>
</protein>
<keyword evidence="4" id="KW-0067">ATP-binding</keyword>
<dbReference type="AlphaFoldDB" id="A0A819SM36"/>
<dbReference type="GO" id="GO:0005886">
    <property type="term" value="C:plasma membrane"/>
    <property type="evidence" value="ECO:0007669"/>
    <property type="project" value="TreeGrafter"/>
</dbReference>
<dbReference type="EMBL" id="CAJOAX010009337">
    <property type="protein sequence ID" value="CAF4054098.1"/>
    <property type="molecule type" value="Genomic_DNA"/>
</dbReference>
<comment type="subcellular location">
    <subcellularLocation>
        <location evidence="1">Membrane</location>
        <topology evidence="1">Multi-pass membrane protein</topology>
    </subcellularLocation>
</comment>
<keyword evidence="2 8" id="KW-0812">Transmembrane</keyword>